<sequence>AIHENIMPLIGYTTKTSQSAGEVKRRYRFGI</sequence>
<evidence type="ECO:0000313" key="1">
    <source>
        <dbReference type="EMBL" id="GAG71650.1"/>
    </source>
</evidence>
<feature type="non-terminal residue" evidence="1">
    <location>
        <position position="1"/>
    </location>
</feature>
<comment type="caution">
    <text evidence="1">The sequence shown here is derived from an EMBL/GenBank/DDBJ whole genome shotgun (WGS) entry which is preliminary data.</text>
</comment>
<protein>
    <submittedName>
        <fullName evidence="1">Uncharacterized protein</fullName>
    </submittedName>
</protein>
<gene>
    <name evidence="1" type="ORF">S01H4_05534</name>
</gene>
<proteinExistence type="predicted"/>
<organism evidence="1">
    <name type="scientific">marine sediment metagenome</name>
    <dbReference type="NCBI Taxonomy" id="412755"/>
    <lineage>
        <taxon>unclassified sequences</taxon>
        <taxon>metagenomes</taxon>
        <taxon>ecological metagenomes</taxon>
    </lineage>
</organism>
<accession>X0ZPH6</accession>
<dbReference type="EMBL" id="BART01001615">
    <property type="protein sequence ID" value="GAG71650.1"/>
    <property type="molecule type" value="Genomic_DNA"/>
</dbReference>
<reference evidence="1" key="1">
    <citation type="journal article" date="2014" name="Front. Microbiol.">
        <title>High frequency of phylogenetically diverse reductive dehalogenase-homologous genes in deep subseafloor sedimentary metagenomes.</title>
        <authorList>
            <person name="Kawai M."/>
            <person name="Futagami T."/>
            <person name="Toyoda A."/>
            <person name="Takaki Y."/>
            <person name="Nishi S."/>
            <person name="Hori S."/>
            <person name="Arai W."/>
            <person name="Tsubouchi T."/>
            <person name="Morono Y."/>
            <person name="Uchiyama I."/>
            <person name="Ito T."/>
            <person name="Fujiyama A."/>
            <person name="Inagaki F."/>
            <person name="Takami H."/>
        </authorList>
    </citation>
    <scope>NUCLEOTIDE SEQUENCE</scope>
    <source>
        <strain evidence="1">Expedition CK06-06</strain>
    </source>
</reference>
<dbReference type="AlphaFoldDB" id="X0ZPH6"/>
<name>X0ZPH6_9ZZZZ</name>